<feature type="transmembrane region" description="Helical" evidence="2">
    <location>
        <begin position="839"/>
        <end position="862"/>
    </location>
</feature>
<dbReference type="Proteomes" id="UP000283895">
    <property type="component" value="Unassembled WGS sequence"/>
</dbReference>
<sequence>MAPHYVLLMMLFLVACLLTTSLAQAQRTVADFIPDVKNNEHYTPKRWKTRIGGQNFTWCCIQAVIESLTVNGTSLLVVDDPPIPGLNVDDLLRATDEGQFPCTARYESDEPGGAPEIKVDYTWLTKTCPGWQVSSVNNLNGWLQPLSGFLLPAVVFCLSVPRRRKLHVFRAFFVADLAGIKSYIPAFIGAIGAIILVTIDTIIWLSVCWALSGPMILSGLYEALLDNRIIDFVREKQQNRNLTLDMRCRLLMLVLIGNLDLALEDDPLSNDQASSRYQSQQLQVIEGTSPTPDWSRLGNSLHQLLESGRKGSSTETPEIGPSSGSGIPLERLPSDMGSEGDVGEIRQRPIYPHSDSSAGYSLDNITRANTSIDRISSPPGQQHIVKQRAPDNRVEDETGTVRMSTGRPRASPWKHMEELLYPIRLYGVDGSSRNKSPRQYPTRSHREPVCRIPCTNPNHFDTERPRPRTDKIERQIRETKTRLRTMLNCQYSFGSMVGAPVVFFLGGFIFALLQSIQSIGDEDTALALAFGQWYMIIPHIAIISGLLLAGNNPNILEGVFATQRGYEEEDLNILGFNFGLAYPSCYKVAWQWHRGHNKLRWIHTLLETYCISSEADQTVLGEQKDSLQDLEDLRDKTTLYPLDWFLVLAMAALLLGVPFVLAFITAFYTPEVGLSCRSFTFTIYACAELGQILLWLWAYAGPPGKPRQRGHIPQRGSGPLDFFRSGGLLDRHGFYNPKYVDHFLPPGGSRTPRAIWQALRSEAFCDIRSVWCCTWYMFYVFFGIIATLSALGGTLMQLLGVYTADICCLTVDNWMNPYKPGLTALISLNTRVMIRDAQIYWKPCAITAIAFMTFVSFVGWWYQRRMKDMFTTLVSEVDLDIYDRRDTRASREAYTAGRDS</sequence>
<feature type="chain" id="PRO_5019480041" evidence="3">
    <location>
        <begin position="26"/>
        <end position="900"/>
    </location>
</feature>
<evidence type="ECO:0000256" key="2">
    <source>
        <dbReference type="SAM" id="Phobius"/>
    </source>
</evidence>
<feature type="transmembrane region" description="Helical" evidence="2">
    <location>
        <begin position="202"/>
        <end position="225"/>
    </location>
</feature>
<gene>
    <name evidence="4" type="ORF">VMCG_07248</name>
</gene>
<evidence type="ECO:0000313" key="5">
    <source>
        <dbReference type="Proteomes" id="UP000283895"/>
    </source>
</evidence>
<feature type="transmembrane region" description="Helical" evidence="2">
    <location>
        <begin position="142"/>
        <end position="160"/>
    </location>
</feature>
<dbReference type="EMBL" id="LKEA01000021">
    <property type="protein sequence ID" value="ROW00371.1"/>
    <property type="molecule type" value="Genomic_DNA"/>
</dbReference>
<keyword evidence="3" id="KW-0732">Signal</keyword>
<reference evidence="4 5" key="1">
    <citation type="submission" date="2015-09" db="EMBL/GenBank/DDBJ databases">
        <title>Host preference determinants of Valsa canker pathogens revealed by comparative genomics.</title>
        <authorList>
            <person name="Yin Z."/>
            <person name="Huang L."/>
        </authorList>
    </citation>
    <scope>NUCLEOTIDE SEQUENCE [LARGE SCALE GENOMIC DNA]</scope>
    <source>
        <strain evidence="4 5">03-1</strain>
    </source>
</reference>
<feature type="compositionally biased region" description="Polar residues" evidence="1">
    <location>
        <begin position="432"/>
        <end position="442"/>
    </location>
</feature>
<feature type="transmembrane region" description="Helical" evidence="2">
    <location>
        <begin position="491"/>
        <end position="513"/>
    </location>
</feature>
<accession>A0A423WAP4</accession>
<feature type="transmembrane region" description="Helical" evidence="2">
    <location>
        <begin position="172"/>
        <end position="196"/>
    </location>
</feature>
<name>A0A423WAP4_9PEZI</name>
<evidence type="ECO:0000256" key="1">
    <source>
        <dbReference type="SAM" id="MobiDB-lite"/>
    </source>
</evidence>
<keyword evidence="5" id="KW-1185">Reference proteome</keyword>
<evidence type="ECO:0000313" key="4">
    <source>
        <dbReference type="EMBL" id="ROW00371.1"/>
    </source>
</evidence>
<dbReference type="AlphaFoldDB" id="A0A423WAP4"/>
<feature type="transmembrane region" description="Helical" evidence="2">
    <location>
        <begin position="525"/>
        <end position="551"/>
    </location>
</feature>
<feature type="transmembrane region" description="Helical" evidence="2">
    <location>
        <begin position="644"/>
        <end position="669"/>
    </location>
</feature>
<keyword evidence="2" id="KW-1133">Transmembrane helix</keyword>
<feature type="region of interest" description="Disordered" evidence="1">
    <location>
        <begin position="372"/>
        <end position="409"/>
    </location>
</feature>
<comment type="caution">
    <text evidence="4">The sequence shown here is derived from an EMBL/GenBank/DDBJ whole genome shotgun (WGS) entry which is preliminary data.</text>
</comment>
<feature type="region of interest" description="Disordered" evidence="1">
    <location>
        <begin position="306"/>
        <end position="340"/>
    </location>
</feature>
<keyword evidence="2" id="KW-0812">Transmembrane</keyword>
<evidence type="ECO:0000256" key="3">
    <source>
        <dbReference type="SAM" id="SignalP"/>
    </source>
</evidence>
<feature type="transmembrane region" description="Helical" evidence="2">
    <location>
        <begin position="681"/>
        <end position="700"/>
    </location>
</feature>
<feature type="transmembrane region" description="Helical" evidence="2">
    <location>
        <begin position="770"/>
        <end position="791"/>
    </location>
</feature>
<protein>
    <submittedName>
        <fullName evidence="4">Uncharacterized protein</fullName>
    </submittedName>
</protein>
<organism evidence="4 5">
    <name type="scientific">Cytospora schulzeri</name>
    <dbReference type="NCBI Taxonomy" id="448051"/>
    <lineage>
        <taxon>Eukaryota</taxon>
        <taxon>Fungi</taxon>
        <taxon>Dikarya</taxon>
        <taxon>Ascomycota</taxon>
        <taxon>Pezizomycotina</taxon>
        <taxon>Sordariomycetes</taxon>
        <taxon>Sordariomycetidae</taxon>
        <taxon>Diaporthales</taxon>
        <taxon>Cytosporaceae</taxon>
        <taxon>Cytospora</taxon>
    </lineage>
</organism>
<keyword evidence="2" id="KW-0472">Membrane</keyword>
<dbReference type="OrthoDB" id="5392263at2759"/>
<feature type="region of interest" description="Disordered" evidence="1">
    <location>
        <begin position="432"/>
        <end position="466"/>
    </location>
</feature>
<proteinExistence type="predicted"/>
<feature type="signal peptide" evidence="3">
    <location>
        <begin position="1"/>
        <end position="25"/>
    </location>
</feature>